<protein>
    <submittedName>
        <fullName evidence="1">Uncharacterized protein</fullName>
    </submittedName>
</protein>
<organism evidence="1">
    <name type="scientific">Anguilla anguilla</name>
    <name type="common">European freshwater eel</name>
    <name type="synonym">Muraena anguilla</name>
    <dbReference type="NCBI Taxonomy" id="7936"/>
    <lineage>
        <taxon>Eukaryota</taxon>
        <taxon>Metazoa</taxon>
        <taxon>Chordata</taxon>
        <taxon>Craniata</taxon>
        <taxon>Vertebrata</taxon>
        <taxon>Euteleostomi</taxon>
        <taxon>Actinopterygii</taxon>
        <taxon>Neopterygii</taxon>
        <taxon>Teleostei</taxon>
        <taxon>Anguilliformes</taxon>
        <taxon>Anguillidae</taxon>
        <taxon>Anguilla</taxon>
    </lineage>
</organism>
<proteinExistence type="predicted"/>
<sequence>MLGDKSSQQSFKDCLNIKPWQRVWSDTPGAY</sequence>
<name>A0A0E9VRL5_ANGAN</name>
<dbReference type="EMBL" id="GBXM01027848">
    <property type="protein sequence ID" value="JAH80729.1"/>
    <property type="molecule type" value="Transcribed_RNA"/>
</dbReference>
<evidence type="ECO:0000313" key="1">
    <source>
        <dbReference type="EMBL" id="JAH80729.1"/>
    </source>
</evidence>
<accession>A0A0E9VRL5</accession>
<dbReference type="AlphaFoldDB" id="A0A0E9VRL5"/>
<reference evidence="1" key="1">
    <citation type="submission" date="2014-11" db="EMBL/GenBank/DDBJ databases">
        <authorList>
            <person name="Amaro Gonzalez C."/>
        </authorList>
    </citation>
    <scope>NUCLEOTIDE SEQUENCE</scope>
</reference>
<reference evidence="1" key="2">
    <citation type="journal article" date="2015" name="Fish Shellfish Immunol.">
        <title>Early steps in the European eel (Anguilla anguilla)-Vibrio vulnificus interaction in the gills: Role of the RtxA13 toxin.</title>
        <authorList>
            <person name="Callol A."/>
            <person name="Pajuelo D."/>
            <person name="Ebbesson L."/>
            <person name="Teles M."/>
            <person name="MacKenzie S."/>
            <person name="Amaro C."/>
        </authorList>
    </citation>
    <scope>NUCLEOTIDE SEQUENCE</scope>
</reference>